<keyword evidence="3" id="KW-1133">Transmembrane helix</keyword>
<proteinExistence type="predicted"/>
<evidence type="ECO:0000256" key="1">
    <source>
        <dbReference type="SAM" id="Coils"/>
    </source>
</evidence>
<evidence type="ECO:0000313" key="4">
    <source>
        <dbReference type="EMBL" id="QWQ49931.1"/>
    </source>
</evidence>
<gene>
    <name evidence="4" type="primary">ORF241</name>
</gene>
<evidence type="ECO:0000256" key="2">
    <source>
        <dbReference type="SAM" id="MobiDB-lite"/>
    </source>
</evidence>
<feature type="transmembrane region" description="Helical" evidence="3">
    <location>
        <begin position="49"/>
        <end position="74"/>
    </location>
</feature>
<sequence>MKTLRHQGILFRILILSSFIVLFFLLCFKLGCLHYFFLIMKKGVSVLGATLIASFFSAGPWVSGAVRFLILALINSGGNGNIMMAAGEGTSGAEGATGAGPQGTATSADGPSSRPQNPDLNLDPNLRQVTEELLDDLESIDRQMDQLIAPDSSFSSKEEQVAYQRELEVLENRLAETKLRLEWVMNKDNEVQAAKEEQVARLKADPLYKKLELEFRQRKAFLSRFPPDAVEQYERDRANRQ</sequence>
<accession>A0A8F1SRI7</accession>
<dbReference type="AlphaFoldDB" id="A0A8F1SRI7"/>
<organism evidence="4">
    <name type="scientific">Zelkova schneideriana</name>
    <dbReference type="NCBI Taxonomy" id="172643"/>
    <lineage>
        <taxon>Eukaryota</taxon>
        <taxon>Viridiplantae</taxon>
        <taxon>Streptophyta</taxon>
        <taxon>Embryophyta</taxon>
        <taxon>Tracheophyta</taxon>
        <taxon>Spermatophyta</taxon>
        <taxon>Magnoliopsida</taxon>
        <taxon>eudicotyledons</taxon>
        <taxon>Gunneridae</taxon>
        <taxon>Pentapetalae</taxon>
        <taxon>rosids</taxon>
        <taxon>fabids</taxon>
        <taxon>Rosales</taxon>
        <taxon>Ulmaceae</taxon>
        <taxon>Zelkova</taxon>
    </lineage>
</organism>
<geneLocation type="mitochondrion" evidence="4"/>
<feature type="region of interest" description="Disordered" evidence="2">
    <location>
        <begin position="91"/>
        <end position="124"/>
    </location>
</feature>
<protein>
    <submittedName>
        <fullName evidence="4">Uncharacterized protein</fullName>
    </submittedName>
</protein>
<feature type="coiled-coil region" evidence="1">
    <location>
        <begin position="160"/>
        <end position="187"/>
    </location>
</feature>
<feature type="transmembrane region" description="Helical" evidence="3">
    <location>
        <begin position="9"/>
        <end position="37"/>
    </location>
</feature>
<keyword evidence="3" id="KW-0472">Membrane</keyword>
<evidence type="ECO:0000256" key="3">
    <source>
        <dbReference type="SAM" id="Phobius"/>
    </source>
</evidence>
<keyword evidence="3" id="KW-0812">Transmembrane</keyword>
<reference evidence="4" key="1">
    <citation type="submission" date="2021-03" db="EMBL/GenBank/DDBJ databases">
        <authorList>
            <person name="Liu X."/>
        </authorList>
    </citation>
    <scope>NUCLEOTIDE SEQUENCE</scope>
    <source>
        <strain evidence="4">Mt3</strain>
    </source>
</reference>
<name>A0A8F1SRI7_9ROSA</name>
<dbReference type="EMBL" id="MW717909">
    <property type="protein sequence ID" value="QWQ49931.1"/>
    <property type="molecule type" value="Genomic_DNA"/>
</dbReference>
<feature type="compositionally biased region" description="Gly residues" evidence="2">
    <location>
        <begin position="91"/>
        <end position="101"/>
    </location>
</feature>
<keyword evidence="4" id="KW-0496">Mitochondrion</keyword>
<feature type="compositionally biased region" description="Polar residues" evidence="2">
    <location>
        <begin position="109"/>
        <end position="119"/>
    </location>
</feature>
<keyword evidence="1" id="KW-0175">Coiled coil</keyword>